<dbReference type="InterPro" id="IPR016181">
    <property type="entry name" value="Acyl_CoA_acyltransferase"/>
</dbReference>
<dbReference type="OrthoDB" id="10047572at2759"/>
<dbReference type="EMBL" id="LSMT01000375">
    <property type="protein sequence ID" value="PFX19147.1"/>
    <property type="molecule type" value="Genomic_DNA"/>
</dbReference>
<evidence type="ECO:0000313" key="7">
    <source>
        <dbReference type="Proteomes" id="UP000225706"/>
    </source>
</evidence>
<keyword evidence="4" id="KW-1133">Transmembrane helix</keyword>
<dbReference type="CDD" id="cd04301">
    <property type="entry name" value="NAT_SF"/>
    <property type="match status" value="1"/>
</dbReference>
<protein>
    <submittedName>
        <fullName evidence="6">Small integral membrane protein 7</fullName>
    </submittedName>
</protein>
<evidence type="ECO:0000313" key="6">
    <source>
        <dbReference type="EMBL" id="PFX19147.1"/>
    </source>
</evidence>
<evidence type="ECO:0000256" key="4">
    <source>
        <dbReference type="SAM" id="Phobius"/>
    </source>
</evidence>
<evidence type="ECO:0000256" key="3">
    <source>
        <dbReference type="ARBA" id="ARBA00023315"/>
    </source>
</evidence>
<dbReference type="PANTHER" id="PTHR10545">
    <property type="entry name" value="DIAMINE N-ACETYLTRANSFERASE"/>
    <property type="match status" value="1"/>
</dbReference>
<evidence type="ECO:0000259" key="5">
    <source>
        <dbReference type="Pfam" id="PF00583"/>
    </source>
</evidence>
<dbReference type="InterPro" id="IPR051016">
    <property type="entry name" value="Diverse_Substrate_AcTransf"/>
</dbReference>
<dbReference type="SUPFAM" id="SSF55729">
    <property type="entry name" value="Acyl-CoA N-acyltransferases (Nat)"/>
    <property type="match status" value="1"/>
</dbReference>
<name>A0A2B4RS14_STYPI</name>
<comment type="caution">
    <text evidence="6">The sequence shown here is derived from an EMBL/GenBank/DDBJ whole genome shotgun (WGS) entry which is preliminary data.</text>
</comment>
<keyword evidence="3" id="KW-0012">Acyltransferase</keyword>
<reference evidence="7" key="1">
    <citation type="journal article" date="2017" name="bioRxiv">
        <title>Comparative analysis of the genomes of Stylophora pistillata and Acropora digitifera provides evidence for extensive differences between species of corals.</title>
        <authorList>
            <person name="Voolstra C.R."/>
            <person name="Li Y."/>
            <person name="Liew Y.J."/>
            <person name="Baumgarten S."/>
            <person name="Zoccola D."/>
            <person name="Flot J.-F."/>
            <person name="Tambutte S."/>
            <person name="Allemand D."/>
            <person name="Aranda M."/>
        </authorList>
    </citation>
    <scope>NUCLEOTIDE SEQUENCE [LARGE SCALE GENOMIC DNA]</scope>
</reference>
<dbReference type="Proteomes" id="UP000225706">
    <property type="component" value="Unassembled WGS sequence"/>
</dbReference>
<dbReference type="GO" id="GO:0008080">
    <property type="term" value="F:N-acetyltransferase activity"/>
    <property type="evidence" value="ECO:0007669"/>
    <property type="project" value="TreeGrafter"/>
</dbReference>
<keyword evidence="4" id="KW-0472">Membrane</keyword>
<sequence length="318" mass="36044">MEDKACQPLNIPLLNSHFIILKSHFGVREANREDMLSIAKMIQDLADYLGKSDKLKIGEKELLRDGFGKNPLFHCVIAEERMEDDEGTSFFVTDLAKTLCFTVSLLKEERMEDDEECNDHTPISSLVAPKKNKETLGVAIHYFTYSTWEGPVLYVEDLFVAPAARGQGIRSSLMAAIAKQKAFLSHLRTYSPRLVSDVTVAASPSVICGHKTKALFRRSVLVVGVSWHSFKKIQSCTLLINACAVLNFKLKKRNPMDSFGEENGEPSLGEKLKDFIINLRYFRIFIGLWNLIMMLCMVIEEYWMTTCLLKDAQWCTIA</sequence>
<dbReference type="STRING" id="50429.A0A2B4RS14"/>
<keyword evidence="4" id="KW-0812">Transmembrane</keyword>
<dbReference type="Pfam" id="PF00583">
    <property type="entry name" value="Acetyltransf_1"/>
    <property type="match status" value="1"/>
</dbReference>
<feature type="domain" description="N-acetyltransferase" evidence="5">
    <location>
        <begin position="109"/>
        <end position="179"/>
    </location>
</feature>
<comment type="similarity">
    <text evidence="1">Belongs to the acetyltransferase family.</text>
</comment>
<dbReference type="InterPro" id="IPR000182">
    <property type="entry name" value="GNAT_dom"/>
</dbReference>
<dbReference type="PANTHER" id="PTHR10545:SF29">
    <property type="entry name" value="GH14572P-RELATED"/>
    <property type="match status" value="1"/>
</dbReference>
<proteinExistence type="inferred from homology"/>
<dbReference type="Gene3D" id="3.40.630.30">
    <property type="match status" value="1"/>
</dbReference>
<keyword evidence="2" id="KW-0808">Transferase</keyword>
<feature type="transmembrane region" description="Helical" evidence="4">
    <location>
        <begin position="281"/>
        <end position="304"/>
    </location>
</feature>
<evidence type="ECO:0000256" key="1">
    <source>
        <dbReference type="ARBA" id="ARBA00008694"/>
    </source>
</evidence>
<organism evidence="6 7">
    <name type="scientific">Stylophora pistillata</name>
    <name type="common">Smooth cauliflower coral</name>
    <dbReference type="NCBI Taxonomy" id="50429"/>
    <lineage>
        <taxon>Eukaryota</taxon>
        <taxon>Metazoa</taxon>
        <taxon>Cnidaria</taxon>
        <taxon>Anthozoa</taxon>
        <taxon>Hexacorallia</taxon>
        <taxon>Scleractinia</taxon>
        <taxon>Astrocoeniina</taxon>
        <taxon>Pocilloporidae</taxon>
        <taxon>Stylophora</taxon>
    </lineage>
</organism>
<keyword evidence="7" id="KW-1185">Reference proteome</keyword>
<dbReference type="AlphaFoldDB" id="A0A2B4RS14"/>
<accession>A0A2B4RS14</accession>
<evidence type="ECO:0000256" key="2">
    <source>
        <dbReference type="ARBA" id="ARBA00022679"/>
    </source>
</evidence>
<gene>
    <name evidence="6" type="primary">Smim7</name>
    <name evidence="6" type="ORF">AWC38_SpisGene16468</name>
</gene>